<protein>
    <submittedName>
        <fullName evidence="1">Uncharacterized protein</fullName>
    </submittedName>
</protein>
<dbReference type="AlphaFoldDB" id="A0A919K135"/>
<evidence type="ECO:0000313" key="2">
    <source>
        <dbReference type="Proteomes" id="UP000636960"/>
    </source>
</evidence>
<proteinExistence type="predicted"/>
<organism evidence="1 2">
    <name type="scientific">Paractinoplanes rishiriensis</name>
    <dbReference type="NCBI Taxonomy" id="1050105"/>
    <lineage>
        <taxon>Bacteria</taxon>
        <taxon>Bacillati</taxon>
        <taxon>Actinomycetota</taxon>
        <taxon>Actinomycetes</taxon>
        <taxon>Micromonosporales</taxon>
        <taxon>Micromonosporaceae</taxon>
        <taxon>Paractinoplanes</taxon>
    </lineage>
</organism>
<sequence>MAANKEVYVDDYVRADATVTVTLTAEMAMLFMSGIRRMDNGWVASLTKEEAERKIEPDIHAARHLPNHIARALRDLGEKVSTAEIAFNTPIKISK</sequence>
<name>A0A919K135_9ACTN</name>
<reference evidence="1" key="1">
    <citation type="submission" date="2021-01" db="EMBL/GenBank/DDBJ databases">
        <title>Whole genome shotgun sequence of Actinoplanes rishiriensis NBRC 108556.</title>
        <authorList>
            <person name="Komaki H."/>
            <person name="Tamura T."/>
        </authorList>
    </citation>
    <scope>NUCLEOTIDE SEQUENCE</scope>
    <source>
        <strain evidence="1">NBRC 108556</strain>
    </source>
</reference>
<comment type="caution">
    <text evidence="1">The sequence shown here is derived from an EMBL/GenBank/DDBJ whole genome shotgun (WGS) entry which is preliminary data.</text>
</comment>
<keyword evidence="2" id="KW-1185">Reference proteome</keyword>
<evidence type="ECO:0000313" key="1">
    <source>
        <dbReference type="EMBL" id="GIE98956.1"/>
    </source>
</evidence>
<gene>
    <name evidence="1" type="ORF">Ari01nite_64210</name>
</gene>
<dbReference type="Proteomes" id="UP000636960">
    <property type="component" value="Unassembled WGS sequence"/>
</dbReference>
<dbReference type="EMBL" id="BOMV01000069">
    <property type="protein sequence ID" value="GIE98956.1"/>
    <property type="molecule type" value="Genomic_DNA"/>
</dbReference>
<accession>A0A919K135</accession>